<dbReference type="SUPFAM" id="SSF55120">
    <property type="entry name" value="Pseudouridine synthase"/>
    <property type="match status" value="1"/>
</dbReference>
<feature type="domain" description="Pseudouridine synthase RsuA/RluA-like" evidence="2">
    <location>
        <begin position="32"/>
        <end position="182"/>
    </location>
</feature>
<dbReference type="Pfam" id="PF00849">
    <property type="entry name" value="PseudoU_synth_2"/>
    <property type="match status" value="1"/>
</dbReference>
<dbReference type="InterPro" id="IPR006145">
    <property type="entry name" value="PsdUridine_synth_RsuA/RluA"/>
</dbReference>
<protein>
    <submittedName>
        <fullName evidence="3">RNA pseudouridine synthase</fullName>
    </submittedName>
</protein>
<dbReference type="InterPro" id="IPR050188">
    <property type="entry name" value="RluA_PseudoU_synthase"/>
</dbReference>
<accession>A0A4V1M6Q4</accession>
<sequence length="277" mass="30365">MTHADEPLPPAEPPLVNPAELPGWVLLSDEKLLVLDKPGWLVVHPSKNGPWSSLAGAVREGLGLETIRFIYRLDRETSGVVILAKDEATGSRLQKAMGKRQIGKAYVALLEGELAGPVTVDQWLGPDLSAGVTVKQKVVPADTPDSQAATTVFHPLVVRGGCTLAGVELLTGRKHQIRAHAEWLGHRVIGDKLYGADPRLYLEFAMQGWTPRHSALLRFTRQALHCTAIDLRPTHMNYLLRAPWPVDLARFAAREMNLPAAEAQALIDRFVAERMPG</sequence>
<dbReference type="CDD" id="cd02869">
    <property type="entry name" value="PseudoU_synth_RluA_like"/>
    <property type="match status" value="1"/>
</dbReference>
<dbReference type="Proteomes" id="UP000290218">
    <property type="component" value="Unassembled WGS sequence"/>
</dbReference>
<dbReference type="RefSeq" id="WP_129047575.1">
    <property type="nucleotide sequence ID" value="NZ_SDHX01000001.1"/>
</dbReference>
<dbReference type="PROSITE" id="PS01129">
    <property type="entry name" value="PSI_RLU"/>
    <property type="match status" value="1"/>
</dbReference>
<dbReference type="GO" id="GO:0003723">
    <property type="term" value="F:RNA binding"/>
    <property type="evidence" value="ECO:0007669"/>
    <property type="project" value="InterPro"/>
</dbReference>
<evidence type="ECO:0000313" key="3">
    <source>
        <dbReference type="EMBL" id="RXK56209.1"/>
    </source>
</evidence>
<dbReference type="InterPro" id="IPR006224">
    <property type="entry name" value="PsdUridine_synth_RluA-like_CS"/>
</dbReference>
<organism evidence="3 4">
    <name type="scientific">Oleiharenicola lentus</name>
    <dbReference type="NCBI Taxonomy" id="2508720"/>
    <lineage>
        <taxon>Bacteria</taxon>
        <taxon>Pseudomonadati</taxon>
        <taxon>Verrucomicrobiota</taxon>
        <taxon>Opitutia</taxon>
        <taxon>Opitutales</taxon>
        <taxon>Opitutaceae</taxon>
        <taxon>Oleiharenicola</taxon>
    </lineage>
</organism>
<dbReference type="GO" id="GO:0009982">
    <property type="term" value="F:pseudouridine synthase activity"/>
    <property type="evidence" value="ECO:0007669"/>
    <property type="project" value="InterPro"/>
</dbReference>
<name>A0A4V1M6Q4_9BACT</name>
<dbReference type="PANTHER" id="PTHR21600:SF87">
    <property type="entry name" value="RNA PSEUDOURIDYLATE SYNTHASE DOMAIN-CONTAINING PROTEIN 1"/>
    <property type="match status" value="1"/>
</dbReference>
<dbReference type="InterPro" id="IPR020103">
    <property type="entry name" value="PsdUridine_synth_cat_dom_sf"/>
</dbReference>
<gene>
    <name evidence="3" type="ORF">ESB00_10150</name>
</gene>
<dbReference type="Gene3D" id="3.30.2350.10">
    <property type="entry name" value="Pseudouridine synthase"/>
    <property type="match status" value="1"/>
</dbReference>
<reference evidence="3 4" key="1">
    <citation type="submission" date="2019-01" db="EMBL/GenBank/DDBJ databases">
        <title>Lacunisphaera sp. strain TWA-58.</title>
        <authorList>
            <person name="Chen W.-M."/>
        </authorList>
    </citation>
    <scope>NUCLEOTIDE SEQUENCE [LARGE SCALE GENOMIC DNA]</scope>
    <source>
        <strain evidence="3 4">TWA-58</strain>
    </source>
</reference>
<dbReference type="EMBL" id="SDHX01000001">
    <property type="protein sequence ID" value="RXK56209.1"/>
    <property type="molecule type" value="Genomic_DNA"/>
</dbReference>
<evidence type="ECO:0000313" key="4">
    <source>
        <dbReference type="Proteomes" id="UP000290218"/>
    </source>
</evidence>
<dbReference type="OrthoDB" id="9807829at2"/>
<comment type="caution">
    <text evidence="3">The sequence shown here is derived from an EMBL/GenBank/DDBJ whole genome shotgun (WGS) entry which is preliminary data.</text>
</comment>
<dbReference type="GO" id="GO:0140098">
    <property type="term" value="F:catalytic activity, acting on RNA"/>
    <property type="evidence" value="ECO:0007669"/>
    <property type="project" value="UniProtKB-ARBA"/>
</dbReference>
<comment type="similarity">
    <text evidence="1">Belongs to the pseudouridine synthase RluA family.</text>
</comment>
<evidence type="ECO:0000256" key="1">
    <source>
        <dbReference type="ARBA" id="ARBA00010876"/>
    </source>
</evidence>
<dbReference type="PANTHER" id="PTHR21600">
    <property type="entry name" value="MITOCHONDRIAL RNA PSEUDOURIDINE SYNTHASE"/>
    <property type="match status" value="1"/>
</dbReference>
<dbReference type="GO" id="GO:0000455">
    <property type="term" value="P:enzyme-directed rRNA pseudouridine synthesis"/>
    <property type="evidence" value="ECO:0007669"/>
    <property type="project" value="TreeGrafter"/>
</dbReference>
<dbReference type="AlphaFoldDB" id="A0A4V1M6Q4"/>
<evidence type="ECO:0000259" key="2">
    <source>
        <dbReference type="Pfam" id="PF00849"/>
    </source>
</evidence>
<keyword evidence="4" id="KW-1185">Reference proteome</keyword>
<proteinExistence type="inferred from homology"/>